<feature type="region of interest" description="Disordered" evidence="1">
    <location>
        <begin position="139"/>
        <end position="169"/>
    </location>
</feature>
<proteinExistence type="predicted"/>
<keyword evidence="4" id="KW-1185">Reference proteome</keyword>
<dbReference type="Proteomes" id="UP001501803">
    <property type="component" value="Unassembled WGS sequence"/>
</dbReference>
<name>A0ABP7KSB6_9MICO</name>
<reference evidence="4" key="1">
    <citation type="journal article" date="2019" name="Int. J. Syst. Evol. Microbiol.">
        <title>The Global Catalogue of Microorganisms (GCM) 10K type strain sequencing project: providing services to taxonomists for standard genome sequencing and annotation.</title>
        <authorList>
            <consortium name="The Broad Institute Genomics Platform"/>
            <consortium name="The Broad Institute Genome Sequencing Center for Infectious Disease"/>
            <person name="Wu L."/>
            <person name="Ma J."/>
        </authorList>
    </citation>
    <scope>NUCLEOTIDE SEQUENCE [LARGE SCALE GENOMIC DNA]</scope>
    <source>
        <strain evidence="4">JCM 17021</strain>
    </source>
</reference>
<protein>
    <recommendedName>
        <fullName evidence="2">SnoaL-like domain-containing protein</fullName>
    </recommendedName>
</protein>
<dbReference type="SUPFAM" id="SSF54427">
    <property type="entry name" value="NTF2-like"/>
    <property type="match status" value="1"/>
</dbReference>
<feature type="compositionally biased region" description="Basic and acidic residues" evidence="1">
    <location>
        <begin position="149"/>
        <end position="169"/>
    </location>
</feature>
<accession>A0ABP7KSB6</accession>
<dbReference type="Pfam" id="PF13577">
    <property type="entry name" value="SnoaL_4"/>
    <property type="match status" value="1"/>
</dbReference>
<dbReference type="CDD" id="cd00531">
    <property type="entry name" value="NTF2_like"/>
    <property type="match status" value="1"/>
</dbReference>
<dbReference type="Gene3D" id="3.10.450.50">
    <property type="match status" value="1"/>
</dbReference>
<dbReference type="InterPro" id="IPR032710">
    <property type="entry name" value="NTF2-like_dom_sf"/>
</dbReference>
<dbReference type="RefSeq" id="WP_345068207.1">
    <property type="nucleotide sequence ID" value="NZ_BAABCN010000010.1"/>
</dbReference>
<evidence type="ECO:0000256" key="1">
    <source>
        <dbReference type="SAM" id="MobiDB-lite"/>
    </source>
</evidence>
<evidence type="ECO:0000313" key="3">
    <source>
        <dbReference type="EMBL" id="GAA3886057.1"/>
    </source>
</evidence>
<feature type="domain" description="SnoaL-like" evidence="2">
    <location>
        <begin position="13"/>
        <end position="139"/>
    </location>
</feature>
<sequence>MIVNADNLIATVQRMADEDAIERVLYTYAFHLDAAEPQGMLPLFTEDLYVSYGNHGASGAEAYLHTLANPDTGIAAFFAGTSHHVSNVVIDFVDENTANVRSVLLAWHKYNRERPNGIVYGRYHDVFVRTDEGWKITRREQQTAGTDNYHARPEKMLMIDRSSREQSGE</sequence>
<dbReference type="EMBL" id="BAABCN010000010">
    <property type="protein sequence ID" value="GAA3886057.1"/>
    <property type="molecule type" value="Genomic_DNA"/>
</dbReference>
<evidence type="ECO:0000259" key="2">
    <source>
        <dbReference type="Pfam" id="PF13577"/>
    </source>
</evidence>
<dbReference type="InterPro" id="IPR037401">
    <property type="entry name" value="SnoaL-like"/>
</dbReference>
<comment type="caution">
    <text evidence="3">The sequence shown here is derived from an EMBL/GenBank/DDBJ whole genome shotgun (WGS) entry which is preliminary data.</text>
</comment>
<evidence type="ECO:0000313" key="4">
    <source>
        <dbReference type="Proteomes" id="UP001501803"/>
    </source>
</evidence>
<organism evidence="3 4">
    <name type="scientific">Leifsonia kafniensis</name>
    <dbReference type="NCBI Taxonomy" id="475957"/>
    <lineage>
        <taxon>Bacteria</taxon>
        <taxon>Bacillati</taxon>
        <taxon>Actinomycetota</taxon>
        <taxon>Actinomycetes</taxon>
        <taxon>Micrococcales</taxon>
        <taxon>Microbacteriaceae</taxon>
        <taxon>Leifsonia</taxon>
    </lineage>
</organism>
<gene>
    <name evidence="3" type="ORF">GCM10022381_30240</name>
</gene>